<accession>A0A974NQH9</accession>
<evidence type="ECO:0000259" key="9">
    <source>
        <dbReference type="Pfam" id="PF25198"/>
    </source>
</evidence>
<feature type="domain" description="Spore germination protein N-terminal" evidence="9">
    <location>
        <begin position="31"/>
        <end position="193"/>
    </location>
</feature>
<keyword evidence="7" id="KW-0449">Lipoprotein</keyword>
<keyword evidence="11" id="KW-1185">Reference proteome</keyword>
<dbReference type="Proteomes" id="UP000595254">
    <property type="component" value="Chromosome"/>
</dbReference>
<keyword evidence="4" id="KW-0732">Signal</keyword>
<comment type="subcellular location">
    <subcellularLocation>
        <location evidence="1">Membrane</location>
        <topology evidence="1">Lipid-anchor</topology>
    </subcellularLocation>
</comment>
<name>A0A974NQH9_PERPY</name>
<evidence type="ECO:0000256" key="1">
    <source>
        <dbReference type="ARBA" id="ARBA00004635"/>
    </source>
</evidence>
<organism evidence="10 11">
    <name type="scientific">Peribacillus psychrosaccharolyticus</name>
    <name type="common">Bacillus psychrosaccharolyticus</name>
    <dbReference type="NCBI Taxonomy" id="1407"/>
    <lineage>
        <taxon>Bacteria</taxon>
        <taxon>Bacillati</taxon>
        <taxon>Bacillota</taxon>
        <taxon>Bacilli</taxon>
        <taxon>Bacillales</taxon>
        <taxon>Bacillaceae</taxon>
        <taxon>Peribacillus</taxon>
    </lineage>
</organism>
<evidence type="ECO:0000313" key="10">
    <source>
        <dbReference type="EMBL" id="QQT01981.1"/>
    </source>
</evidence>
<feature type="domain" description="Spore germination GerAC-like C-terminal" evidence="8">
    <location>
        <begin position="202"/>
        <end position="352"/>
    </location>
</feature>
<dbReference type="Gene3D" id="3.30.300.210">
    <property type="entry name" value="Nutrient germinant receptor protein C, domain 3"/>
    <property type="match status" value="1"/>
</dbReference>
<gene>
    <name evidence="10" type="ORF">I6J18_09165</name>
</gene>
<evidence type="ECO:0000256" key="5">
    <source>
        <dbReference type="ARBA" id="ARBA00023136"/>
    </source>
</evidence>
<dbReference type="AlphaFoldDB" id="A0A974NQH9"/>
<dbReference type="GO" id="GO:0016020">
    <property type="term" value="C:membrane"/>
    <property type="evidence" value="ECO:0007669"/>
    <property type="project" value="UniProtKB-SubCell"/>
</dbReference>
<evidence type="ECO:0000256" key="3">
    <source>
        <dbReference type="ARBA" id="ARBA00022544"/>
    </source>
</evidence>
<evidence type="ECO:0000256" key="4">
    <source>
        <dbReference type="ARBA" id="ARBA00022729"/>
    </source>
</evidence>
<evidence type="ECO:0000256" key="2">
    <source>
        <dbReference type="ARBA" id="ARBA00007886"/>
    </source>
</evidence>
<keyword evidence="3" id="KW-0309">Germination</keyword>
<evidence type="ECO:0000259" key="8">
    <source>
        <dbReference type="Pfam" id="PF05504"/>
    </source>
</evidence>
<dbReference type="RefSeq" id="WP_040376179.1">
    <property type="nucleotide sequence ID" value="NZ_CP068053.1"/>
</dbReference>
<reference evidence="10 11" key="1">
    <citation type="submission" date="2021-01" db="EMBL/GenBank/DDBJ databases">
        <title>FDA dAtabase for Regulatory Grade micrObial Sequences (FDA-ARGOS): Supporting development and validation of Infectious Disease Dx tests.</title>
        <authorList>
            <person name="Nelson B."/>
            <person name="Plummer A."/>
            <person name="Tallon L."/>
            <person name="Sadzewicz L."/>
            <person name="Zhao X."/>
            <person name="Boylan J."/>
            <person name="Ott S."/>
            <person name="Bowen H."/>
            <person name="Vavikolanu K."/>
            <person name="Mehta A."/>
            <person name="Aluvathingal J."/>
            <person name="Nadendla S."/>
            <person name="Myers T."/>
            <person name="Yan Y."/>
            <person name="Sichtig H."/>
        </authorList>
    </citation>
    <scope>NUCLEOTIDE SEQUENCE [LARGE SCALE GENOMIC DNA]</scope>
    <source>
        <strain evidence="10 11">FDAARGOS_1161</strain>
    </source>
</reference>
<dbReference type="InterPro" id="IPR008844">
    <property type="entry name" value="Spore_GerAC-like"/>
</dbReference>
<dbReference type="KEGG" id="ppsr:I6J18_09165"/>
<proteinExistence type="inferred from homology"/>
<dbReference type="PROSITE" id="PS51257">
    <property type="entry name" value="PROKAR_LIPOPROTEIN"/>
    <property type="match status" value="1"/>
</dbReference>
<dbReference type="InterPro" id="IPR038501">
    <property type="entry name" value="Spore_GerAC_C_sf"/>
</dbReference>
<evidence type="ECO:0000256" key="6">
    <source>
        <dbReference type="ARBA" id="ARBA00023139"/>
    </source>
</evidence>
<dbReference type="Pfam" id="PF25198">
    <property type="entry name" value="Spore_GerAC_N"/>
    <property type="match status" value="1"/>
</dbReference>
<evidence type="ECO:0000256" key="7">
    <source>
        <dbReference type="ARBA" id="ARBA00023288"/>
    </source>
</evidence>
<sequence>MRKGVRTSILAFTLICLLLTTSCGVRPENNLIEEIAPVIFWYVKKGENKNLKISTAVPPILKEKKQLFSLQVNLLKQGAKDFNLIYYREMKVGQLRMIFIDEQVAKKGIAKIVDSLLIDPDTSQRLFIVIVTGDFEGYLKKQMKDKENAEYYLYRMLKHYEDQNQGELTPINLHEYKKMLYTPYTDPYIPVFKADQQNFSYEGTAIFKKDTLVKTLTKMDDQVFQLVGTDNYLKYLAIPKLSVVLGRVHTAVDFNLNSSYSKLFIKVKMMGRLEDYQGENGMNDKNIEKMKSTIEAFMEERTKKLMKKMQHMHTDPFQIGTHTITPFGKTLTDKEWYKKWENMDIDVKYELQLGPLPRESK</sequence>
<keyword evidence="6" id="KW-0564">Palmitate</keyword>
<dbReference type="PANTHER" id="PTHR35789">
    <property type="entry name" value="SPORE GERMINATION PROTEIN B3"/>
    <property type="match status" value="1"/>
</dbReference>
<comment type="similarity">
    <text evidence="2">Belongs to the GerABKC lipoprotein family.</text>
</comment>
<dbReference type="PANTHER" id="PTHR35789:SF1">
    <property type="entry name" value="SPORE GERMINATION PROTEIN B3"/>
    <property type="match status" value="1"/>
</dbReference>
<evidence type="ECO:0000313" key="11">
    <source>
        <dbReference type="Proteomes" id="UP000595254"/>
    </source>
</evidence>
<dbReference type="InterPro" id="IPR057336">
    <property type="entry name" value="GerAC_N"/>
</dbReference>
<dbReference type="GO" id="GO:0009847">
    <property type="term" value="P:spore germination"/>
    <property type="evidence" value="ECO:0007669"/>
    <property type="project" value="InterPro"/>
</dbReference>
<dbReference type="EMBL" id="CP068053">
    <property type="protein sequence ID" value="QQT01981.1"/>
    <property type="molecule type" value="Genomic_DNA"/>
</dbReference>
<dbReference type="InterPro" id="IPR046953">
    <property type="entry name" value="Spore_GerAC-like_C"/>
</dbReference>
<keyword evidence="5" id="KW-0472">Membrane</keyword>
<protein>
    <submittedName>
        <fullName evidence="10">Spore gernimation protein</fullName>
    </submittedName>
</protein>
<dbReference type="Pfam" id="PF05504">
    <property type="entry name" value="Spore_GerAC"/>
    <property type="match status" value="1"/>
</dbReference>